<name>A0A511KMT5_RHOTO</name>
<reference evidence="3 4" key="1">
    <citation type="submission" date="2019-07" db="EMBL/GenBank/DDBJ databases">
        <title>Rhodotorula toruloides NBRC10032 genome sequencing.</title>
        <authorList>
            <person name="Shida Y."/>
            <person name="Takaku H."/>
            <person name="Ogasawara W."/>
            <person name="Mori K."/>
        </authorList>
    </citation>
    <scope>NUCLEOTIDE SEQUENCE [LARGE SCALE GENOMIC DNA]</scope>
    <source>
        <strain evidence="3 4">NBRC10032</strain>
    </source>
</reference>
<dbReference type="Proteomes" id="UP000321518">
    <property type="component" value="Unassembled WGS sequence"/>
</dbReference>
<evidence type="ECO:0000313" key="3">
    <source>
        <dbReference type="EMBL" id="GEM11688.1"/>
    </source>
</evidence>
<evidence type="ECO:0000256" key="2">
    <source>
        <dbReference type="SAM" id="Phobius"/>
    </source>
</evidence>
<evidence type="ECO:0000256" key="1">
    <source>
        <dbReference type="SAM" id="MobiDB-lite"/>
    </source>
</evidence>
<feature type="compositionally biased region" description="Basic and acidic residues" evidence="1">
    <location>
        <begin position="144"/>
        <end position="153"/>
    </location>
</feature>
<feature type="transmembrane region" description="Helical" evidence="2">
    <location>
        <begin position="20"/>
        <end position="38"/>
    </location>
</feature>
<dbReference type="EMBL" id="BJWK01000016">
    <property type="protein sequence ID" value="GEM11688.1"/>
    <property type="molecule type" value="Genomic_DNA"/>
</dbReference>
<keyword evidence="2" id="KW-1133">Transmembrane helix</keyword>
<accession>A0A511KMT5</accession>
<keyword evidence="2" id="KW-0472">Membrane</keyword>
<gene>
    <name evidence="3" type="ORF">Rt10032_c16g5705</name>
</gene>
<comment type="caution">
    <text evidence="3">The sequence shown here is derived from an EMBL/GenBank/DDBJ whole genome shotgun (WGS) entry which is preliminary data.</text>
</comment>
<sequence>MSGPAHRHGGWVDIVSLCRIYGYSVGVTVVIAFVYYVMNKIPWLNNLGRTQKGKKNIQLENCASCPILTEVQRLAIVHEKSDDPAAPTVFKITRGASDESAPESGTASNSAKDSKKAEAKKKESGKESEEKDKQKQEDGNGGEKQSEGVEEKQ</sequence>
<organism evidence="3 4">
    <name type="scientific">Rhodotorula toruloides</name>
    <name type="common">Yeast</name>
    <name type="synonym">Rhodosporidium toruloides</name>
    <dbReference type="NCBI Taxonomy" id="5286"/>
    <lineage>
        <taxon>Eukaryota</taxon>
        <taxon>Fungi</taxon>
        <taxon>Dikarya</taxon>
        <taxon>Basidiomycota</taxon>
        <taxon>Pucciniomycotina</taxon>
        <taxon>Microbotryomycetes</taxon>
        <taxon>Sporidiobolales</taxon>
        <taxon>Sporidiobolaceae</taxon>
        <taxon>Rhodotorula</taxon>
    </lineage>
</organism>
<dbReference type="OrthoDB" id="116380at2759"/>
<dbReference type="AlphaFoldDB" id="A0A511KMT5"/>
<evidence type="ECO:0000313" key="4">
    <source>
        <dbReference type="Proteomes" id="UP000321518"/>
    </source>
</evidence>
<keyword evidence="2" id="KW-0812">Transmembrane</keyword>
<proteinExistence type="predicted"/>
<protein>
    <submittedName>
        <fullName evidence="3">Uncharacterized protein</fullName>
    </submittedName>
</protein>
<feature type="region of interest" description="Disordered" evidence="1">
    <location>
        <begin position="85"/>
        <end position="153"/>
    </location>
</feature>
<feature type="compositionally biased region" description="Basic and acidic residues" evidence="1">
    <location>
        <begin position="112"/>
        <end position="138"/>
    </location>
</feature>